<keyword evidence="3" id="KW-0812">Transmembrane</keyword>
<sequence>MSDQDDGLRLFITDILILFSIGFLSVQFFKFVSWSYIYIRASTLPRYLPPQKKVPNWSLVTGATDGVGLALAHELALHRNSSVIIHGRNPTKLATVASSIRSQLPPNSPIRIETVAADVVEPIAASRTIATFLEGKNIRISLLVNCVGGTVMFGRRYDGLDEISEEAATGIINLNTVFPAMLTRAVKPRLARPACIINLGSYAGTAGFPFLSFYAASKSFNMTFSTSLNREMHALNQDIEVLGVVLGSVRTESSGLITRDASGKVGLEYPAFFIPTPEDMANAILARVGCGRHVVVGYLGHALQAIPMEWLPNALTEVMAMEATLRRWKAERKGE</sequence>
<dbReference type="GO" id="GO:0016491">
    <property type="term" value="F:oxidoreductase activity"/>
    <property type="evidence" value="ECO:0007669"/>
    <property type="project" value="UniProtKB-KW"/>
</dbReference>
<keyword evidence="3" id="KW-0472">Membrane</keyword>
<keyword evidence="5" id="KW-1185">Reference proteome</keyword>
<feature type="transmembrane region" description="Helical" evidence="3">
    <location>
        <begin position="15"/>
        <end position="39"/>
    </location>
</feature>
<dbReference type="EMBL" id="ML975159">
    <property type="protein sequence ID" value="KAF1811871.1"/>
    <property type="molecule type" value="Genomic_DNA"/>
</dbReference>
<dbReference type="SUPFAM" id="SSF51735">
    <property type="entry name" value="NAD(P)-binding Rossmann-fold domains"/>
    <property type="match status" value="1"/>
</dbReference>
<comment type="similarity">
    <text evidence="1">Belongs to the short-chain dehydrogenases/reductases (SDR) family.</text>
</comment>
<protein>
    <submittedName>
        <fullName evidence="4 6">NAD(P)-binding protein</fullName>
    </submittedName>
</protein>
<dbReference type="InterPro" id="IPR036291">
    <property type="entry name" value="NAD(P)-bd_dom_sf"/>
</dbReference>
<dbReference type="OrthoDB" id="47007at2759"/>
<evidence type="ECO:0000256" key="2">
    <source>
        <dbReference type="ARBA" id="ARBA00023002"/>
    </source>
</evidence>
<dbReference type="PANTHER" id="PTHR43899">
    <property type="entry name" value="RH59310P"/>
    <property type="match status" value="1"/>
</dbReference>
<proteinExistence type="inferred from homology"/>
<evidence type="ECO:0000256" key="3">
    <source>
        <dbReference type="SAM" id="Phobius"/>
    </source>
</evidence>
<dbReference type="Gene3D" id="3.40.50.720">
    <property type="entry name" value="NAD(P)-binding Rossmann-like Domain"/>
    <property type="match status" value="1"/>
</dbReference>
<dbReference type="PANTHER" id="PTHR43899:SF13">
    <property type="entry name" value="RH59310P"/>
    <property type="match status" value="1"/>
</dbReference>
<keyword evidence="3" id="KW-1133">Transmembrane helix</keyword>
<dbReference type="InterPro" id="IPR051019">
    <property type="entry name" value="VLCFA-Steroid_DH"/>
</dbReference>
<keyword evidence="2" id="KW-0560">Oxidoreductase</keyword>
<dbReference type="AlphaFoldDB" id="A0A6G1G1S0"/>
<dbReference type="Pfam" id="PF00106">
    <property type="entry name" value="adh_short"/>
    <property type="match status" value="1"/>
</dbReference>
<dbReference type="Proteomes" id="UP000504638">
    <property type="component" value="Unplaced"/>
</dbReference>
<evidence type="ECO:0000313" key="5">
    <source>
        <dbReference type="Proteomes" id="UP000504638"/>
    </source>
</evidence>
<evidence type="ECO:0000256" key="1">
    <source>
        <dbReference type="ARBA" id="ARBA00006484"/>
    </source>
</evidence>
<reference evidence="4 6" key="1">
    <citation type="submission" date="2020-01" db="EMBL/GenBank/DDBJ databases">
        <authorList>
            <consortium name="DOE Joint Genome Institute"/>
            <person name="Haridas S."/>
            <person name="Albert R."/>
            <person name="Binder M."/>
            <person name="Bloem J."/>
            <person name="Labutti K."/>
            <person name="Salamov A."/>
            <person name="Andreopoulos B."/>
            <person name="Baker S.E."/>
            <person name="Barry K."/>
            <person name="Bills G."/>
            <person name="Bluhm B.H."/>
            <person name="Cannon C."/>
            <person name="Castanera R."/>
            <person name="Culley D.E."/>
            <person name="Daum C."/>
            <person name="Ezra D."/>
            <person name="Gonzalez J.B."/>
            <person name="Henrissat B."/>
            <person name="Kuo A."/>
            <person name="Liang C."/>
            <person name="Lipzen A."/>
            <person name="Lutzoni F."/>
            <person name="Magnuson J."/>
            <person name="Mondo S."/>
            <person name="Nolan M."/>
            <person name="Ohm R."/>
            <person name="Pangilinan J."/>
            <person name="Park H.-J."/>
            <person name="Ramirez L."/>
            <person name="Alfaro M."/>
            <person name="Sun H."/>
            <person name="Tritt A."/>
            <person name="Yoshinaga Y."/>
            <person name="Zwiers L.-H."/>
            <person name="Turgeon B.G."/>
            <person name="Goodwin S.B."/>
            <person name="Spatafora J.W."/>
            <person name="Crous P.W."/>
            <person name="Grigoriev I.V."/>
        </authorList>
    </citation>
    <scope>NUCLEOTIDE SEQUENCE</scope>
    <source>
        <strain evidence="4 6">CBS 781.70</strain>
    </source>
</reference>
<dbReference type="GeneID" id="54420124"/>
<dbReference type="GO" id="GO:0005783">
    <property type="term" value="C:endoplasmic reticulum"/>
    <property type="evidence" value="ECO:0007669"/>
    <property type="project" value="TreeGrafter"/>
</dbReference>
<reference evidence="6" key="2">
    <citation type="submission" date="2020-04" db="EMBL/GenBank/DDBJ databases">
        <authorList>
            <consortium name="NCBI Genome Project"/>
        </authorList>
    </citation>
    <scope>NUCLEOTIDE SEQUENCE</scope>
    <source>
        <strain evidence="6">CBS 781.70</strain>
    </source>
</reference>
<reference evidence="6" key="3">
    <citation type="submission" date="2025-04" db="UniProtKB">
        <authorList>
            <consortium name="RefSeq"/>
        </authorList>
    </citation>
    <scope>IDENTIFICATION</scope>
    <source>
        <strain evidence="6">CBS 781.70</strain>
    </source>
</reference>
<dbReference type="PRINTS" id="PR00081">
    <property type="entry name" value="GDHRDH"/>
</dbReference>
<evidence type="ECO:0000313" key="6">
    <source>
        <dbReference type="RefSeq" id="XP_033533502.1"/>
    </source>
</evidence>
<evidence type="ECO:0000313" key="4">
    <source>
        <dbReference type="EMBL" id="KAF1811871.1"/>
    </source>
</evidence>
<name>A0A6G1G1S0_9PEZI</name>
<dbReference type="RefSeq" id="XP_033533502.1">
    <property type="nucleotide sequence ID" value="XM_033679554.1"/>
</dbReference>
<dbReference type="InterPro" id="IPR002347">
    <property type="entry name" value="SDR_fam"/>
</dbReference>
<accession>A0A6G1G1S0</accession>
<gene>
    <name evidence="4 6" type="ORF">P152DRAFT_458822</name>
</gene>
<organism evidence="4">
    <name type="scientific">Eremomyces bilateralis CBS 781.70</name>
    <dbReference type="NCBI Taxonomy" id="1392243"/>
    <lineage>
        <taxon>Eukaryota</taxon>
        <taxon>Fungi</taxon>
        <taxon>Dikarya</taxon>
        <taxon>Ascomycota</taxon>
        <taxon>Pezizomycotina</taxon>
        <taxon>Dothideomycetes</taxon>
        <taxon>Dothideomycetes incertae sedis</taxon>
        <taxon>Eremomycetales</taxon>
        <taxon>Eremomycetaceae</taxon>
        <taxon>Eremomyces</taxon>
    </lineage>
</organism>